<organism evidence="1">
    <name type="scientific">Xenopsylla cheopis</name>
    <name type="common">Oriental rat flea</name>
    <name type="synonym">Pulex cheopis</name>
    <dbReference type="NCBI Taxonomy" id="163159"/>
    <lineage>
        <taxon>Eukaryota</taxon>
        <taxon>Metazoa</taxon>
        <taxon>Ecdysozoa</taxon>
        <taxon>Arthropoda</taxon>
        <taxon>Hexapoda</taxon>
        <taxon>Insecta</taxon>
        <taxon>Pterygota</taxon>
        <taxon>Neoptera</taxon>
        <taxon>Endopterygota</taxon>
        <taxon>Siphonaptera</taxon>
        <taxon>Pulicidae</taxon>
        <taxon>Xenopsyllinae</taxon>
        <taxon>Xenopsylla</taxon>
    </lineage>
</organism>
<reference evidence="1" key="1">
    <citation type="submission" date="2020-03" db="EMBL/GenBank/DDBJ databases">
        <title>Transcriptomic Profiling of the Digestive Tract of the Rat Flea, Xenopsylla cheopis, Following Blood Feeding and Infection with Yersinia pestis.</title>
        <authorList>
            <person name="Bland D.M."/>
            <person name="Martens C.A."/>
            <person name="Virtaneva K."/>
            <person name="Kanakabandi K."/>
            <person name="Long D."/>
            <person name="Rosenke R."/>
            <person name="Saturday G.A."/>
            <person name="Hoyt F.H."/>
            <person name="Bruno D.P."/>
            <person name="Ribeiro J.M.C."/>
            <person name="Hinnebusch J."/>
        </authorList>
    </citation>
    <scope>NUCLEOTIDE SEQUENCE</scope>
</reference>
<sequence>MLQVLFVLLKVDLKINWTKLVNGTTCVLKTVLVNCKWATTNVQIQPCSVNFIEGVLNLPFLVVNQKHQQPQLQQRLNLVQPVR</sequence>
<name>A0A6M2DZE1_XENCH</name>
<protein>
    <submittedName>
        <fullName evidence="1">Putative secreted protein</fullName>
    </submittedName>
</protein>
<proteinExistence type="predicted"/>
<dbReference type="EMBL" id="GIIL01007717">
    <property type="protein sequence ID" value="NOV51443.1"/>
    <property type="molecule type" value="Transcribed_RNA"/>
</dbReference>
<accession>A0A6M2DZE1</accession>
<dbReference type="AlphaFoldDB" id="A0A6M2DZE1"/>
<evidence type="ECO:0000313" key="1">
    <source>
        <dbReference type="EMBL" id="NOV51443.1"/>
    </source>
</evidence>